<dbReference type="GO" id="GO:0032233">
    <property type="term" value="P:positive regulation of actin filament bundle assembly"/>
    <property type="evidence" value="ECO:0007669"/>
    <property type="project" value="TreeGrafter"/>
</dbReference>
<comment type="similarity">
    <text evidence="1 2">Belongs to the profilin family.</text>
</comment>
<keyword evidence="2" id="KW-0009">Actin-binding</keyword>
<organism evidence="3">
    <name type="scientific">Epinephelus bruneus</name>
    <name type="common">Longtooth grouper</name>
    <dbReference type="NCBI Taxonomy" id="323802"/>
    <lineage>
        <taxon>Eukaryota</taxon>
        <taxon>Metazoa</taxon>
        <taxon>Chordata</taxon>
        <taxon>Craniata</taxon>
        <taxon>Vertebrata</taxon>
        <taxon>Euteleostomi</taxon>
        <taxon>Actinopterygii</taxon>
        <taxon>Neopterygii</taxon>
        <taxon>Teleostei</taxon>
        <taxon>Neoteleostei</taxon>
        <taxon>Acanthomorphata</taxon>
        <taxon>Eupercaria</taxon>
        <taxon>Perciformes</taxon>
        <taxon>Serranoidei</taxon>
        <taxon>Serranidae</taxon>
        <taxon>Epinephelinae</taxon>
        <taxon>Epinephelini</taxon>
        <taxon>Epinephelus</taxon>
    </lineage>
</organism>
<dbReference type="Pfam" id="PF00235">
    <property type="entry name" value="Profilin"/>
    <property type="match status" value="1"/>
</dbReference>
<dbReference type="GO" id="GO:0005737">
    <property type="term" value="C:cytoplasm"/>
    <property type="evidence" value="ECO:0007669"/>
    <property type="project" value="TreeGrafter"/>
</dbReference>
<dbReference type="SMART" id="SM00392">
    <property type="entry name" value="PROF"/>
    <property type="match status" value="1"/>
</dbReference>
<dbReference type="InterPro" id="IPR005455">
    <property type="entry name" value="PFN_euk"/>
</dbReference>
<dbReference type="PANTHER" id="PTHR13936:SF17">
    <property type="entry name" value="PROFILIN"/>
    <property type="match status" value="1"/>
</dbReference>
<dbReference type="GO" id="GO:0030833">
    <property type="term" value="P:regulation of actin filament polymerization"/>
    <property type="evidence" value="ECO:0007669"/>
    <property type="project" value="TreeGrafter"/>
</dbReference>
<dbReference type="SUPFAM" id="SSF55770">
    <property type="entry name" value="Profilin (actin-binding protein)"/>
    <property type="match status" value="1"/>
</dbReference>
<dbReference type="AlphaFoldDB" id="F5BZR6"/>
<evidence type="ECO:0000256" key="1">
    <source>
        <dbReference type="ARBA" id="ARBA00010058"/>
    </source>
</evidence>
<sequence>MSTWDSYIATLIAHELVEEAAIWGKTSGQESQWAASSGLSNITMAEIKRLAGDTNALRCCGPHIGGMKCMFIRDKSEDPSVLSMDLKSVKNEQGNTHSVCVGVCKTAFIIVKGTKESNGGTLAEAIYKTVKHLNDMGY</sequence>
<evidence type="ECO:0000256" key="2">
    <source>
        <dbReference type="RuleBase" id="RU003909"/>
    </source>
</evidence>
<dbReference type="InterPro" id="IPR048278">
    <property type="entry name" value="PFN"/>
</dbReference>
<dbReference type="InterPro" id="IPR036140">
    <property type="entry name" value="PFN_sf"/>
</dbReference>
<reference evidence="3" key="1">
    <citation type="submission" date="2011-02" db="EMBL/GenBank/DDBJ databases">
        <title>Identification of unknown Chromosome in Epinephelus bruneus.</title>
        <authorList>
            <person name="Harikrishnan R."/>
            <person name="Kim J.-S."/>
            <person name="Heo M.-S."/>
        </authorList>
    </citation>
    <scope>NUCLEOTIDE SEQUENCE</scope>
</reference>
<name>F5BZR6_EPIBR</name>
<dbReference type="GO" id="GO:0003779">
    <property type="term" value="F:actin binding"/>
    <property type="evidence" value="ECO:0007669"/>
    <property type="project" value="UniProtKB-KW"/>
</dbReference>
<protein>
    <recommendedName>
        <fullName evidence="2">Profilin</fullName>
    </recommendedName>
</protein>
<dbReference type="EMBL" id="JF430659">
    <property type="protein sequence ID" value="AEB31326.1"/>
    <property type="molecule type" value="mRNA"/>
</dbReference>
<accession>F5BZR6</accession>
<proteinExistence type="evidence at transcript level"/>
<evidence type="ECO:0000313" key="3">
    <source>
        <dbReference type="EMBL" id="AEB31326.1"/>
    </source>
</evidence>
<dbReference type="PANTHER" id="PTHR13936">
    <property type="entry name" value="PROFILIN"/>
    <property type="match status" value="1"/>
</dbReference>
<feature type="non-terminal residue" evidence="3">
    <location>
        <position position="138"/>
    </location>
</feature>
<dbReference type="Gene3D" id="3.30.450.30">
    <property type="entry name" value="Dynein light chain 2a, cytoplasmic"/>
    <property type="match status" value="1"/>
</dbReference>